<dbReference type="PANTHER" id="PTHR33337">
    <property type="entry name" value="GFA DOMAIN-CONTAINING PROTEIN"/>
    <property type="match status" value="1"/>
</dbReference>
<dbReference type="AlphaFoldDB" id="A0A6A6UJS6"/>
<dbReference type="GO" id="GO:0046872">
    <property type="term" value="F:metal ion binding"/>
    <property type="evidence" value="ECO:0007669"/>
    <property type="project" value="UniProtKB-KW"/>
</dbReference>
<dbReference type="InterPro" id="IPR011057">
    <property type="entry name" value="Mss4-like_sf"/>
</dbReference>
<sequence length="385" mass="43083">MSSDQEKITITAECLCKTHTFNAEIPTSELPLKAVICHCNSCRHVTGALYSMGATWPVAAKDVDTSTLITYQFSDDITILFCGTCSSGCFFEWTKRPGELGVITGVLKNHDVDLVKIMYHMHVEDTIDGGATMWLRKPNVNGDEIPRFKSRSQGEEYPHDWPPSSSLSGYHAKLECGELSIQCHCKGVDLILKPGNYQGKTDEELPWFIDPRNHKPKATFDVCDSCRLQSGVDIFHWTFSELTNIFYSSSSEGAGKAFPVSTAELKAAVDADDPQMGTLAYYKSSPDVQRYFCKNCSAMVFYAVDDRPDIVDVAIGLLNAPDGARAESFLSWTFGDSPSWADDTKGGWREGLWQRVQAEAEQWRNERGYPKSWKSIQQEEKESKE</sequence>
<keyword evidence="3" id="KW-0862">Zinc</keyword>
<dbReference type="Gene3D" id="2.170.150.70">
    <property type="match status" value="1"/>
</dbReference>
<keyword evidence="2" id="KW-0479">Metal-binding</keyword>
<accession>A0A6A6UJS6</accession>
<evidence type="ECO:0000313" key="7">
    <source>
        <dbReference type="Proteomes" id="UP000799302"/>
    </source>
</evidence>
<feature type="domain" description="CENP-V/GFA" evidence="5">
    <location>
        <begin position="10"/>
        <end position="120"/>
    </location>
</feature>
<name>A0A6A6UJS6_9PEZI</name>
<evidence type="ECO:0000256" key="2">
    <source>
        <dbReference type="ARBA" id="ARBA00022723"/>
    </source>
</evidence>
<proteinExistence type="inferred from homology"/>
<gene>
    <name evidence="6" type="ORF">BT63DRAFT_422977</name>
</gene>
<evidence type="ECO:0000256" key="4">
    <source>
        <dbReference type="ARBA" id="ARBA00023239"/>
    </source>
</evidence>
<evidence type="ECO:0000259" key="5">
    <source>
        <dbReference type="PROSITE" id="PS51891"/>
    </source>
</evidence>
<organism evidence="6 7">
    <name type="scientific">Microthyrium microscopicum</name>
    <dbReference type="NCBI Taxonomy" id="703497"/>
    <lineage>
        <taxon>Eukaryota</taxon>
        <taxon>Fungi</taxon>
        <taxon>Dikarya</taxon>
        <taxon>Ascomycota</taxon>
        <taxon>Pezizomycotina</taxon>
        <taxon>Dothideomycetes</taxon>
        <taxon>Dothideomycetes incertae sedis</taxon>
        <taxon>Microthyriales</taxon>
        <taxon>Microthyriaceae</taxon>
        <taxon>Microthyrium</taxon>
    </lineage>
</organism>
<dbReference type="PANTHER" id="PTHR33337:SF30">
    <property type="entry name" value="DUF636 DOMAIN PROTEIN (AFU_ORTHOLOGUE AFUA_1G03180)"/>
    <property type="match status" value="1"/>
</dbReference>
<comment type="similarity">
    <text evidence="1">Belongs to the Gfa family.</text>
</comment>
<dbReference type="EMBL" id="MU004232">
    <property type="protein sequence ID" value="KAF2672525.1"/>
    <property type="molecule type" value="Genomic_DNA"/>
</dbReference>
<keyword evidence="4" id="KW-0456">Lyase</keyword>
<dbReference type="PROSITE" id="PS51891">
    <property type="entry name" value="CENP_V_GFA"/>
    <property type="match status" value="1"/>
</dbReference>
<evidence type="ECO:0000256" key="3">
    <source>
        <dbReference type="ARBA" id="ARBA00022833"/>
    </source>
</evidence>
<dbReference type="Gene3D" id="3.90.1590.10">
    <property type="entry name" value="glutathione-dependent formaldehyde- activating enzyme (gfa)"/>
    <property type="match status" value="1"/>
</dbReference>
<evidence type="ECO:0000256" key="1">
    <source>
        <dbReference type="ARBA" id="ARBA00005495"/>
    </source>
</evidence>
<reference evidence="6" key="1">
    <citation type="journal article" date="2020" name="Stud. Mycol.">
        <title>101 Dothideomycetes genomes: a test case for predicting lifestyles and emergence of pathogens.</title>
        <authorList>
            <person name="Haridas S."/>
            <person name="Albert R."/>
            <person name="Binder M."/>
            <person name="Bloem J."/>
            <person name="Labutti K."/>
            <person name="Salamov A."/>
            <person name="Andreopoulos B."/>
            <person name="Baker S."/>
            <person name="Barry K."/>
            <person name="Bills G."/>
            <person name="Bluhm B."/>
            <person name="Cannon C."/>
            <person name="Castanera R."/>
            <person name="Culley D."/>
            <person name="Daum C."/>
            <person name="Ezra D."/>
            <person name="Gonzalez J."/>
            <person name="Henrissat B."/>
            <person name="Kuo A."/>
            <person name="Liang C."/>
            <person name="Lipzen A."/>
            <person name="Lutzoni F."/>
            <person name="Magnuson J."/>
            <person name="Mondo S."/>
            <person name="Nolan M."/>
            <person name="Ohm R."/>
            <person name="Pangilinan J."/>
            <person name="Park H.-J."/>
            <person name="Ramirez L."/>
            <person name="Alfaro M."/>
            <person name="Sun H."/>
            <person name="Tritt A."/>
            <person name="Yoshinaga Y."/>
            <person name="Zwiers L.-H."/>
            <person name="Turgeon B."/>
            <person name="Goodwin S."/>
            <person name="Spatafora J."/>
            <person name="Crous P."/>
            <person name="Grigoriev I."/>
        </authorList>
    </citation>
    <scope>NUCLEOTIDE SEQUENCE</scope>
    <source>
        <strain evidence="6">CBS 115976</strain>
    </source>
</reference>
<dbReference type="InterPro" id="IPR006913">
    <property type="entry name" value="CENP-V/GFA"/>
</dbReference>
<dbReference type="GO" id="GO:0016846">
    <property type="term" value="F:carbon-sulfur lyase activity"/>
    <property type="evidence" value="ECO:0007669"/>
    <property type="project" value="InterPro"/>
</dbReference>
<dbReference type="SUPFAM" id="SSF51316">
    <property type="entry name" value="Mss4-like"/>
    <property type="match status" value="2"/>
</dbReference>
<keyword evidence="7" id="KW-1185">Reference proteome</keyword>
<evidence type="ECO:0000313" key="6">
    <source>
        <dbReference type="EMBL" id="KAF2672525.1"/>
    </source>
</evidence>
<dbReference type="OrthoDB" id="5422068at2759"/>
<dbReference type="Proteomes" id="UP000799302">
    <property type="component" value="Unassembled WGS sequence"/>
</dbReference>
<dbReference type="Pfam" id="PF04828">
    <property type="entry name" value="GFA"/>
    <property type="match status" value="1"/>
</dbReference>
<protein>
    <recommendedName>
        <fullName evidence="5">CENP-V/GFA domain-containing protein</fullName>
    </recommendedName>
</protein>